<dbReference type="GO" id="GO:0005375">
    <property type="term" value="F:copper ion transmembrane transporter activity"/>
    <property type="evidence" value="ECO:0007669"/>
    <property type="project" value="UniProtKB-UniRule"/>
</dbReference>
<keyword evidence="3 4" id="KW-0472">Membrane</keyword>
<dbReference type="Pfam" id="PF04145">
    <property type="entry name" value="Ctr"/>
    <property type="match status" value="1"/>
</dbReference>
<keyword evidence="4" id="KW-0813">Transport</keyword>
<dbReference type="Proteomes" id="UP000245946">
    <property type="component" value="Unassembled WGS sequence"/>
</dbReference>
<dbReference type="GO" id="GO:0016020">
    <property type="term" value="C:membrane"/>
    <property type="evidence" value="ECO:0007669"/>
    <property type="project" value="UniProtKB-SubCell"/>
</dbReference>
<evidence type="ECO:0000256" key="4">
    <source>
        <dbReference type="RuleBase" id="RU367022"/>
    </source>
</evidence>
<evidence type="ECO:0000256" key="3">
    <source>
        <dbReference type="ARBA" id="ARBA00023136"/>
    </source>
</evidence>
<keyword evidence="4" id="KW-0186">Copper</keyword>
<dbReference type="STRING" id="58919.A0A316ZCP6"/>
<accession>A0A316ZCP6</accession>
<dbReference type="EMBL" id="KZ819290">
    <property type="protein sequence ID" value="PWN98818.1"/>
    <property type="molecule type" value="Genomic_DNA"/>
</dbReference>
<comment type="similarity">
    <text evidence="4">Belongs to the copper transporter (Ctr) (TC 1.A.56) family. SLC31A subfamily.</text>
</comment>
<gene>
    <name evidence="5" type="ORF">FA09DRAFT_329314</name>
</gene>
<dbReference type="PANTHER" id="PTHR12483:SF115">
    <property type="entry name" value="COPPER TRANSPORT PROTEIN"/>
    <property type="match status" value="1"/>
</dbReference>
<proteinExistence type="inferred from homology"/>
<dbReference type="InterPro" id="IPR007274">
    <property type="entry name" value="Cop_transporter"/>
</dbReference>
<keyword evidence="1 4" id="KW-0812">Transmembrane</keyword>
<keyword evidence="4" id="KW-0406">Ion transport</keyword>
<evidence type="ECO:0000256" key="1">
    <source>
        <dbReference type="ARBA" id="ARBA00022692"/>
    </source>
</evidence>
<feature type="transmembrane region" description="Helical" evidence="4">
    <location>
        <begin position="162"/>
        <end position="181"/>
    </location>
</feature>
<evidence type="ECO:0000313" key="6">
    <source>
        <dbReference type="Proteomes" id="UP000245946"/>
    </source>
</evidence>
<keyword evidence="6" id="KW-1185">Reference proteome</keyword>
<dbReference type="OrthoDB" id="161814at2759"/>
<feature type="transmembrane region" description="Helical" evidence="4">
    <location>
        <begin position="62"/>
        <end position="81"/>
    </location>
</feature>
<protein>
    <recommendedName>
        <fullName evidence="4">Copper transport protein</fullName>
    </recommendedName>
</protein>
<dbReference type="RefSeq" id="XP_025599097.1">
    <property type="nucleotide sequence ID" value="XM_025742128.1"/>
</dbReference>
<keyword evidence="4" id="KW-0187">Copper transport</keyword>
<evidence type="ECO:0000313" key="5">
    <source>
        <dbReference type="EMBL" id="PWN98818.1"/>
    </source>
</evidence>
<feature type="transmembrane region" description="Helical" evidence="4">
    <location>
        <begin position="187"/>
        <end position="204"/>
    </location>
</feature>
<evidence type="ECO:0000256" key="2">
    <source>
        <dbReference type="ARBA" id="ARBA00022989"/>
    </source>
</evidence>
<organism evidence="5 6">
    <name type="scientific">Tilletiopsis washingtonensis</name>
    <dbReference type="NCBI Taxonomy" id="58919"/>
    <lineage>
        <taxon>Eukaryota</taxon>
        <taxon>Fungi</taxon>
        <taxon>Dikarya</taxon>
        <taxon>Basidiomycota</taxon>
        <taxon>Ustilaginomycotina</taxon>
        <taxon>Exobasidiomycetes</taxon>
        <taxon>Entylomatales</taxon>
        <taxon>Entylomatales incertae sedis</taxon>
        <taxon>Tilletiopsis</taxon>
    </lineage>
</organism>
<dbReference type="AlphaFoldDB" id="A0A316ZCP6"/>
<comment type="subcellular location">
    <subcellularLocation>
        <location evidence="4">Membrane</location>
        <topology evidence="4">Multi-pass membrane protein</topology>
    </subcellularLocation>
</comment>
<sequence length="223" mass="23430">MDHGGMDHGGMHHGGGGMDDGGSCLPGAHCAPAPPCKMNMLWNRDATNVCIIFPSWQITTGATLLGSLVLIMLLGIAYEYVRLSIRTLDARLAAAHGLAGSTPHGLVHRRRASVLPTSAATAVGNGLPSGMRRTLSGRDEEGPAARRRGIIPPLLIPPRAQLLRSALYGVSVALSMTLMLIFMTYNAQLIAAVLAGAVIGHYLFSRDLQHQVGDGVDKGVGCH</sequence>
<keyword evidence="2 4" id="KW-1133">Transmembrane helix</keyword>
<name>A0A316ZCP6_9BASI</name>
<dbReference type="GeneID" id="37269672"/>
<dbReference type="PANTHER" id="PTHR12483">
    <property type="entry name" value="SOLUTE CARRIER FAMILY 31 COPPER TRANSPORTERS"/>
    <property type="match status" value="1"/>
</dbReference>
<reference evidence="5 6" key="1">
    <citation type="journal article" date="2018" name="Mol. Biol. Evol.">
        <title>Broad Genomic Sampling Reveals a Smut Pathogenic Ancestry of the Fungal Clade Ustilaginomycotina.</title>
        <authorList>
            <person name="Kijpornyongpan T."/>
            <person name="Mondo S.J."/>
            <person name="Barry K."/>
            <person name="Sandor L."/>
            <person name="Lee J."/>
            <person name="Lipzen A."/>
            <person name="Pangilinan J."/>
            <person name="LaButti K."/>
            <person name="Hainaut M."/>
            <person name="Henrissat B."/>
            <person name="Grigoriev I.V."/>
            <person name="Spatafora J.W."/>
            <person name="Aime M.C."/>
        </authorList>
    </citation>
    <scope>NUCLEOTIDE SEQUENCE [LARGE SCALE GENOMIC DNA]</scope>
    <source>
        <strain evidence="5 6">MCA 4186</strain>
    </source>
</reference>